<accession>Q3AP31</accession>
<keyword evidence="2" id="KW-0963">Cytoplasm</keyword>
<dbReference type="GO" id="GO:0006260">
    <property type="term" value="P:DNA replication"/>
    <property type="evidence" value="ECO:0007669"/>
    <property type="project" value="UniProtKB-UniRule"/>
</dbReference>
<keyword evidence="2" id="KW-0159">Chromosome partition</keyword>
<organism evidence="3">
    <name type="scientific">Chlorobium chlorochromatii (strain CaD3)</name>
    <dbReference type="NCBI Taxonomy" id="340177"/>
    <lineage>
        <taxon>Bacteria</taxon>
        <taxon>Pseudomonadati</taxon>
        <taxon>Chlorobiota</taxon>
        <taxon>Chlorobiia</taxon>
        <taxon>Chlorobiales</taxon>
        <taxon>Chlorobiaceae</taxon>
        <taxon>Chlorobium/Pelodictyon group</taxon>
        <taxon>Chlorobium</taxon>
    </lineage>
</organism>
<dbReference type="OrthoDB" id="9811016at2"/>
<dbReference type="EMBL" id="CP000108">
    <property type="protein sequence ID" value="ABB29244.1"/>
    <property type="molecule type" value="Genomic_DNA"/>
</dbReference>
<proteinExistence type="inferred from homology"/>
<dbReference type="Gene3D" id="6.10.250.2410">
    <property type="match status" value="1"/>
</dbReference>
<comment type="subcellular location">
    <subcellularLocation>
        <location evidence="2">Cytoplasm</location>
    </subcellularLocation>
    <text evidence="2">Associated with two foci at the outer edges of the nucleoid region in young cells, and at four foci within both cell halves in older cells.</text>
</comment>
<reference evidence="3" key="1">
    <citation type="submission" date="2005-08" db="EMBL/GenBank/DDBJ databases">
        <title>Complete sequence of Chlorobium chlorochromatii CaD3.</title>
        <authorList>
            <person name="Copeland A."/>
            <person name="Lucas S."/>
            <person name="Lapidus A."/>
            <person name="Barry K."/>
            <person name="Detter J.C."/>
            <person name="Glavina T."/>
            <person name="Hammon N."/>
            <person name="Israni S."/>
            <person name="Pitluck S."/>
            <person name="Bryant D."/>
            <person name="Schmutz J."/>
            <person name="Larimer F."/>
            <person name="Land M."/>
            <person name="Kyrpides N."/>
            <person name="Ivanova N."/>
            <person name="Richardson P."/>
        </authorList>
    </citation>
    <scope>NUCLEOTIDE SEQUENCE [LARGE SCALE GENOMIC DNA]</scope>
    <source>
        <strain evidence="3">CaD3</strain>
    </source>
</reference>
<dbReference type="KEGG" id="cch:Cag_1996"/>
<keyword evidence="2" id="KW-0132">Cell division</keyword>
<dbReference type="GO" id="GO:0007059">
    <property type="term" value="P:chromosome segregation"/>
    <property type="evidence" value="ECO:0007669"/>
    <property type="project" value="UniProtKB-UniRule"/>
</dbReference>
<dbReference type="eggNOG" id="COG1354">
    <property type="taxonomic scope" value="Bacteria"/>
</dbReference>
<evidence type="ECO:0000256" key="2">
    <source>
        <dbReference type="HAMAP-Rule" id="MF_01805"/>
    </source>
</evidence>
<comment type="function">
    <text evidence="2">Participates in chromosomal partition during cell division. May act via the formation of a condensin-like complex containing Smc and ScpB that pull DNA away from mid-cell into both cell halves.</text>
</comment>
<dbReference type="Pfam" id="PF02616">
    <property type="entry name" value="SMC_ScpA"/>
    <property type="match status" value="1"/>
</dbReference>
<dbReference type="GO" id="GO:0005737">
    <property type="term" value="C:cytoplasm"/>
    <property type="evidence" value="ECO:0007669"/>
    <property type="project" value="UniProtKB-SubCell"/>
</dbReference>
<name>Q3AP31_CHLCH</name>
<protein>
    <recommendedName>
        <fullName evidence="1 2">Segregation and condensation protein A</fullName>
    </recommendedName>
</protein>
<comment type="similarity">
    <text evidence="2">Belongs to the ScpA family.</text>
</comment>
<dbReference type="AlphaFoldDB" id="Q3AP31"/>
<sequence length="248" mass="28510">MFTINLDEFEGPLDLLLFFIKRDELDIYNIPIARITTDFISYIHAARQLDLEVAAEFIYMASMLMSIKARMLLPRPPDDPTAESDEFDPRTELVERLLEYQRIKEAAEALRLRADERALLLARGWSELQEAVSAGNEQEGEDELLQQPTLYHLMLACNAMLKRRPRPMTRSVADVPVTIEEQSAMILERLRYEPQLSFTVLLASFSENLVVVVTFLAVLELCKSQRISVLINDAYNDVWLTLRVSQSN</sequence>
<dbReference type="GO" id="GO:0051301">
    <property type="term" value="P:cell division"/>
    <property type="evidence" value="ECO:0007669"/>
    <property type="project" value="UniProtKB-KW"/>
</dbReference>
<keyword evidence="2" id="KW-0131">Cell cycle</keyword>
<dbReference type="HOGENOM" id="CLU_038686_3_1_10"/>
<dbReference type="PANTHER" id="PTHR33969:SF2">
    <property type="entry name" value="SEGREGATION AND CONDENSATION PROTEIN A"/>
    <property type="match status" value="1"/>
</dbReference>
<dbReference type="HAMAP" id="MF_01805">
    <property type="entry name" value="ScpA"/>
    <property type="match status" value="1"/>
</dbReference>
<evidence type="ECO:0000313" key="3">
    <source>
        <dbReference type="EMBL" id="ABB29244.1"/>
    </source>
</evidence>
<comment type="subunit">
    <text evidence="2">Component of a cohesin-like complex composed of ScpA, ScpB and the Smc homodimer, in which ScpA and ScpB bind to the head domain of Smc. The presence of the three proteins is required for the association of the complex with DNA.</text>
</comment>
<dbReference type="PANTHER" id="PTHR33969">
    <property type="entry name" value="SEGREGATION AND CONDENSATION PROTEIN A"/>
    <property type="match status" value="1"/>
</dbReference>
<evidence type="ECO:0000256" key="1">
    <source>
        <dbReference type="ARBA" id="ARBA00044777"/>
    </source>
</evidence>
<dbReference type="STRING" id="340177.Cag_1996"/>
<gene>
    <name evidence="2" type="primary">scpA</name>
    <name evidence="3" type="ordered locus">Cag_1996</name>
</gene>
<dbReference type="InterPro" id="IPR003768">
    <property type="entry name" value="ScpA"/>
</dbReference>